<name>A0A6J5PSB4_9CAUD</name>
<gene>
    <name evidence="3" type="ORF">UFOVP1231_28</name>
    <name evidence="1" type="ORF">UFOVP283_37</name>
    <name evidence="2" type="ORF">UFOVP957_11</name>
</gene>
<sequence length="72" mass="8005">MSGLAEAAEEFKALYAVADEAYVRLLREVQEAARGGMTHTKISKETGLSRMTIRKHCVDLYHVVEVVEVPTV</sequence>
<dbReference type="EMBL" id="LR797182">
    <property type="protein sequence ID" value="CAB4192390.1"/>
    <property type="molecule type" value="Genomic_DNA"/>
</dbReference>
<evidence type="ECO:0000313" key="1">
    <source>
        <dbReference type="EMBL" id="CAB4134936.1"/>
    </source>
</evidence>
<evidence type="ECO:0000313" key="3">
    <source>
        <dbReference type="EMBL" id="CAB4192390.1"/>
    </source>
</evidence>
<organism evidence="2">
    <name type="scientific">uncultured Caudovirales phage</name>
    <dbReference type="NCBI Taxonomy" id="2100421"/>
    <lineage>
        <taxon>Viruses</taxon>
        <taxon>Duplodnaviria</taxon>
        <taxon>Heunggongvirae</taxon>
        <taxon>Uroviricota</taxon>
        <taxon>Caudoviricetes</taxon>
        <taxon>Peduoviridae</taxon>
        <taxon>Maltschvirus</taxon>
        <taxon>Maltschvirus maltsch</taxon>
    </lineage>
</organism>
<accession>A0A6J5PSB4</accession>
<proteinExistence type="predicted"/>
<dbReference type="EMBL" id="LR796918">
    <property type="protein sequence ID" value="CAB4173887.1"/>
    <property type="molecule type" value="Genomic_DNA"/>
</dbReference>
<protein>
    <submittedName>
        <fullName evidence="2">Uncharacterized protein</fullName>
    </submittedName>
</protein>
<dbReference type="EMBL" id="LR796292">
    <property type="protein sequence ID" value="CAB4134936.1"/>
    <property type="molecule type" value="Genomic_DNA"/>
</dbReference>
<reference evidence="2" key="1">
    <citation type="submission" date="2020-05" db="EMBL/GenBank/DDBJ databases">
        <authorList>
            <person name="Chiriac C."/>
            <person name="Salcher M."/>
            <person name="Ghai R."/>
            <person name="Kavagutti S V."/>
        </authorList>
    </citation>
    <scope>NUCLEOTIDE SEQUENCE</scope>
</reference>
<evidence type="ECO:0000313" key="2">
    <source>
        <dbReference type="EMBL" id="CAB4173887.1"/>
    </source>
</evidence>